<evidence type="ECO:0000313" key="3">
    <source>
        <dbReference type="EMBL" id="RRJ90632.1"/>
    </source>
</evidence>
<evidence type="ECO:0000256" key="1">
    <source>
        <dbReference type="SAM" id="Coils"/>
    </source>
</evidence>
<feature type="transmembrane region" description="Helical" evidence="2">
    <location>
        <begin position="156"/>
        <end position="178"/>
    </location>
</feature>
<name>A0A3P3W680_9FLAO</name>
<keyword evidence="2" id="KW-0472">Membrane</keyword>
<feature type="transmembrane region" description="Helical" evidence="2">
    <location>
        <begin position="73"/>
        <end position="92"/>
    </location>
</feature>
<proteinExistence type="predicted"/>
<feature type="transmembrane region" description="Helical" evidence="2">
    <location>
        <begin position="40"/>
        <end position="61"/>
    </location>
</feature>
<dbReference type="AlphaFoldDB" id="A0A3P3W680"/>
<reference evidence="3 4" key="1">
    <citation type="submission" date="2018-11" db="EMBL/GenBank/DDBJ databases">
        <title>Flavobacterium sp. nov., YIM 102701-2 draft genome.</title>
        <authorList>
            <person name="Li G."/>
            <person name="Jiang Y."/>
        </authorList>
    </citation>
    <scope>NUCLEOTIDE SEQUENCE [LARGE SCALE GENOMIC DNA]</scope>
    <source>
        <strain evidence="3 4">YIM 102701-2</strain>
    </source>
</reference>
<sequence length="212" mass="23790">MKTFLKTIQKTVKHWYIPAIIGVLLIAVGIYTYSTPVATYATLTIIFSLSFLFTGLMELAFAIQNQKNIEGWGWYLMGGIFDTVVGFILLTHPDISAAMLPLFIGFTLLFRSMQGLGFAFEHKNYGSNNWGGLAFASALGLIFSLLLIFNPVFAEAYLVVLTSLAFVFVGFSAIVLAFQLKRLKNMSSKIQGNLQEKIEELKKEYYEHINKN</sequence>
<feature type="transmembrane region" description="Helical" evidence="2">
    <location>
        <begin position="132"/>
        <end position="150"/>
    </location>
</feature>
<dbReference type="Pfam" id="PF03729">
    <property type="entry name" value="DUF308"/>
    <property type="match status" value="2"/>
</dbReference>
<comment type="caution">
    <text evidence="3">The sequence shown here is derived from an EMBL/GenBank/DDBJ whole genome shotgun (WGS) entry which is preliminary data.</text>
</comment>
<feature type="transmembrane region" description="Helical" evidence="2">
    <location>
        <begin position="98"/>
        <end position="120"/>
    </location>
</feature>
<keyword evidence="2" id="KW-0812">Transmembrane</keyword>
<feature type="coiled-coil region" evidence="1">
    <location>
        <begin position="180"/>
        <end position="211"/>
    </location>
</feature>
<dbReference type="Proteomes" id="UP000275719">
    <property type="component" value="Unassembled WGS sequence"/>
</dbReference>
<dbReference type="OrthoDB" id="7059775at2"/>
<dbReference type="RefSeq" id="WP_125018876.1">
    <property type="nucleotide sequence ID" value="NZ_RQVQ01000015.1"/>
</dbReference>
<accession>A0A3P3W680</accession>
<organism evidence="3 4">
    <name type="scientific">Paenimyroides tangerinum</name>
    <dbReference type="NCBI Taxonomy" id="2488728"/>
    <lineage>
        <taxon>Bacteria</taxon>
        <taxon>Pseudomonadati</taxon>
        <taxon>Bacteroidota</taxon>
        <taxon>Flavobacteriia</taxon>
        <taxon>Flavobacteriales</taxon>
        <taxon>Flavobacteriaceae</taxon>
        <taxon>Paenimyroides</taxon>
    </lineage>
</organism>
<evidence type="ECO:0000256" key="2">
    <source>
        <dbReference type="SAM" id="Phobius"/>
    </source>
</evidence>
<dbReference type="PANTHER" id="PTHR34989">
    <property type="entry name" value="PROTEIN HDED"/>
    <property type="match status" value="1"/>
</dbReference>
<protein>
    <submittedName>
        <fullName evidence="3">HdeD family acid-resistance protein</fullName>
    </submittedName>
</protein>
<feature type="transmembrane region" description="Helical" evidence="2">
    <location>
        <begin position="15"/>
        <end position="34"/>
    </location>
</feature>
<gene>
    <name evidence="3" type="ORF">EG240_08035</name>
</gene>
<keyword evidence="2" id="KW-1133">Transmembrane helix</keyword>
<dbReference type="PANTHER" id="PTHR34989:SF1">
    <property type="entry name" value="PROTEIN HDED"/>
    <property type="match status" value="1"/>
</dbReference>
<dbReference type="InterPro" id="IPR052712">
    <property type="entry name" value="Acid_resist_chaperone_HdeD"/>
</dbReference>
<dbReference type="InterPro" id="IPR005325">
    <property type="entry name" value="DUF308_memb"/>
</dbReference>
<dbReference type="GO" id="GO:0005886">
    <property type="term" value="C:plasma membrane"/>
    <property type="evidence" value="ECO:0007669"/>
    <property type="project" value="TreeGrafter"/>
</dbReference>
<keyword evidence="1" id="KW-0175">Coiled coil</keyword>
<dbReference type="EMBL" id="RQVQ01000015">
    <property type="protein sequence ID" value="RRJ90632.1"/>
    <property type="molecule type" value="Genomic_DNA"/>
</dbReference>
<evidence type="ECO:0000313" key="4">
    <source>
        <dbReference type="Proteomes" id="UP000275719"/>
    </source>
</evidence>
<keyword evidence="4" id="KW-1185">Reference proteome</keyword>